<comment type="caution">
    <text evidence="1">The sequence shown here is derived from an EMBL/GenBank/DDBJ whole genome shotgun (WGS) entry which is preliminary data.</text>
</comment>
<dbReference type="EMBL" id="CAXAMN010026750">
    <property type="protein sequence ID" value="CAK9105534.1"/>
    <property type="molecule type" value="Genomic_DNA"/>
</dbReference>
<evidence type="ECO:0000313" key="2">
    <source>
        <dbReference type="Proteomes" id="UP001642484"/>
    </source>
</evidence>
<reference evidence="1 2" key="1">
    <citation type="submission" date="2024-02" db="EMBL/GenBank/DDBJ databases">
        <authorList>
            <person name="Chen Y."/>
            <person name="Shah S."/>
            <person name="Dougan E. K."/>
            <person name="Thang M."/>
            <person name="Chan C."/>
        </authorList>
    </citation>
    <scope>NUCLEOTIDE SEQUENCE [LARGE SCALE GENOMIC DNA]</scope>
</reference>
<protein>
    <recommendedName>
        <fullName evidence="3">Protein RFT1 homolog</fullName>
    </recommendedName>
</protein>
<gene>
    <name evidence="1" type="ORF">CCMP2556_LOCUS49385</name>
</gene>
<evidence type="ECO:0008006" key="3">
    <source>
        <dbReference type="Google" id="ProtNLM"/>
    </source>
</evidence>
<dbReference type="Proteomes" id="UP001642484">
    <property type="component" value="Unassembled WGS sequence"/>
</dbReference>
<accession>A0ABP0RZM0</accession>
<evidence type="ECO:0000313" key="1">
    <source>
        <dbReference type="EMBL" id="CAK9105534.1"/>
    </source>
</evidence>
<keyword evidence="2" id="KW-1185">Reference proteome</keyword>
<sequence length="354" mass="38239">MDPCGLFMSGIHVSTKTIEAMFGIAVVVVMCLELFRRPLDSWHGEFLQSAGKYKKLLRECAPEAAGALCCVVLVAMLRFRGDTISGTLDAHSLEAWESIKAQWPVLMTADTLLAIQAMLRLVVVLSAVLRSGARINSPLLEECSAKKKMDIISGQSRRCRRGSFGACWRTLWFGGAVARCFVLKQSQAYWLEGPVGGLLPAALDASLVPLLFLLGHSAMRRSGTAILLVSGLVAVFSHRNNLNLAEETEANILFTAVHCFEFLSALLYAGRTMLLGGDGQPSVTFMHLVMVIQQSLATYFWLQAFDADMNVNGSGLGICAIQISCLGQLCAYLAAASLHAATLALQDVPVHTSV</sequence>
<name>A0ABP0RZM0_9DINO</name>
<proteinExistence type="predicted"/>
<organism evidence="1 2">
    <name type="scientific">Durusdinium trenchii</name>
    <dbReference type="NCBI Taxonomy" id="1381693"/>
    <lineage>
        <taxon>Eukaryota</taxon>
        <taxon>Sar</taxon>
        <taxon>Alveolata</taxon>
        <taxon>Dinophyceae</taxon>
        <taxon>Suessiales</taxon>
        <taxon>Symbiodiniaceae</taxon>
        <taxon>Durusdinium</taxon>
    </lineage>
</organism>